<dbReference type="OrthoDB" id="9800237at2"/>
<name>A0A5K7Z0R0_9BACT</name>
<keyword evidence="3" id="KW-1185">Reference proteome</keyword>
<evidence type="ECO:0000313" key="2">
    <source>
        <dbReference type="EMBL" id="BBO74488.1"/>
    </source>
</evidence>
<dbReference type="CDD" id="cd03441">
    <property type="entry name" value="R_hydratase_like"/>
    <property type="match status" value="1"/>
</dbReference>
<dbReference type="InterPro" id="IPR039569">
    <property type="entry name" value="FAS1-like_DH_region"/>
</dbReference>
<gene>
    <name evidence="2" type="ORF">DSCW_19050</name>
</gene>
<sequence length="160" mass="18292">MNDDIPDAAFKLIGVEKRREYLVTKKDIRRFAQAIGDPNPLYYDEEYAKGTRFKSIVAPPLFGQAFGFEDVPPEQLQLDGSPIEAAIPIPARKLVGGGSVFENFIRFKPGDKIIVQSKITDIYTKQGKRGRLYFIVHETCFYKQMNELAAREVTTFIKRR</sequence>
<feature type="domain" description="FAS1-like dehydratase" evidence="1">
    <location>
        <begin position="17"/>
        <end position="150"/>
    </location>
</feature>
<organism evidence="2 3">
    <name type="scientific">Desulfosarcina widdelii</name>
    <dbReference type="NCBI Taxonomy" id="947919"/>
    <lineage>
        <taxon>Bacteria</taxon>
        <taxon>Pseudomonadati</taxon>
        <taxon>Thermodesulfobacteriota</taxon>
        <taxon>Desulfobacteria</taxon>
        <taxon>Desulfobacterales</taxon>
        <taxon>Desulfosarcinaceae</taxon>
        <taxon>Desulfosarcina</taxon>
    </lineage>
</organism>
<reference evidence="2 3" key="1">
    <citation type="submission" date="2019-11" db="EMBL/GenBank/DDBJ databases">
        <title>Comparative genomics of hydrocarbon-degrading Desulfosarcina strains.</title>
        <authorList>
            <person name="Watanabe M."/>
            <person name="Kojima H."/>
            <person name="Fukui M."/>
        </authorList>
    </citation>
    <scope>NUCLEOTIDE SEQUENCE [LARGE SCALE GENOMIC DNA]</scope>
    <source>
        <strain evidence="2 3">PP31</strain>
    </source>
</reference>
<evidence type="ECO:0000259" key="1">
    <source>
        <dbReference type="Pfam" id="PF13452"/>
    </source>
</evidence>
<dbReference type="RefSeq" id="WP_155303514.1">
    <property type="nucleotide sequence ID" value="NZ_AP021875.1"/>
</dbReference>
<dbReference type="SUPFAM" id="SSF54637">
    <property type="entry name" value="Thioesterase/thiol ester dehydrase-isomerase"/>
    <property type="match status" value="1"/>
</dbReference>
<dbReference type="Pfam" id="PF13452">
    <property type="entry name" value="FAS1_DH_region"/>
    <property type="match status" value="1"/>
</dbReference>
<accession>A0A5K7Z0R0</accession>
<dbReference type="EMBL" id="AP021875">
    <property type="protein sequence ID" value="BBO74488.1"/>
    <property type="molecule type" value="Genomic_DNA"/>
</dbReference>
<evidence type="ECO:0000313" key="3">
    <source>
        <dbReference type="Proteomes" id="UP000427769"/>
    </source>
</evidence>
<dbReference type="Gene3D" id="3.10.129.10">
    <property type="entry name" value="Hotdog Thioesterase"/>
    <property type="match status" value="1"/>
</dbReference>
<dbReference type="KEGG" id="dwd:DSCW_19050"/>
<protein>
    <recommendedName>
        <fullName evidence="1">FAS1-like dehydratase domain-containing protein</fullName>
    </recommendedName>
</protein>
<proteinExistence type="predicted"/>
<dbReference type="AlphaFoldDB" id="A0A5K7Z0R0"/>
<dbReference type="InterPro" id="IPR029069">
    <property type="entry name" value="HotDog_dom_sf"/>
</dbReference>
<dbReference type="Proteomes" id="UP000427769">
    <property type="component" value="Chromosome"/>
</dbReference>